<protein>
    <submittedName>
        <fullName evidence="2">Uncharacterized protein</fullName>
    </submittedName>
</protein>
<reference evidence="2" key="1">
    <citation type="submission" date="2012-03" db="EMBL/GenBank/DDBJ databases">
        <title>Functional metagenomics reveals considerable lignocellulase gene clusters in the gut microbiome of a wood-feeding higher termite.</title>
        <authorList>
            <person name="Liu N."/>
        </authorList>
    </citation>
    <scope>NUCLEOTIDE SEQUENCE</scope>
</reference>
<proteinExistence type="predicted"/>
<keyword evidence="1" id="KW-0812">Transmembrane</keyword>
<name>A0A806KGP4_9BACT</name>
<organism evidence="2">
    <name type="scientific">uncultured bacterium contig00039</name>
    <dbReference type="NCBI Taxonomy" id="1181527"/>
    <lineage>
        <taxon>Bacteria</taxon>
        <taxon>environmental samples</taxon>
    </lineage>
</organism>
<keyword evidence="1" id="KW-0472">Membrane</keyword>
<evidence type="ECO:0000313" key="2">
    <source>
        <dbReference type="EMBL" id="AGS53795.1"/>
    </source>
</evidence>
<accession>A0A806KGP4</accession>
<evidence type="ECO:0000256" key="1">
    <source>
        <dbReference type="SAM" id="Phobius"/>
    </source>
</evidence>
<dbReference type="AlphaFoldDB" id="A0A806KGP4"/>
<sequence length="47" mass="5589">MESQSVFAGFCLPGTVFCIIIKIWLKHIKFVLYPHIFYEFPGNSRFY</sequence>
<dbReference type="EMBL" id="JQ844252">
    <property type="protein sequence ID" value="AGS53795.1"/>
    <property type="molecule type" value="Genomic_DNA"/>
</dbReference>
<keyword evidence="1" id="KW-1133">Transmembrane helix</keyword>
<feature type="transmembrane region" description="Helical" evidence="1">
    <location>
        <begin position="6"/>
        <end position="25"/>
    </location>
</feature>